<evidence type="ECO:0000313" key="2">
    <source>
        <dbReference type="EMBL" id="TNJ46988.1"/>
    </source>
</evidence>
<dbReference type="NCBIfam" id="TIGR04183">
    <property type="entry name" value="Por_Secre_tail"/>
    <property type="match status" value="1"/>
</dbReference>
<name>A0A5C4SS57_9FLAO</name>
<keyword evidence="3" id="KW-1185">Reference proteome</keyword>
<sequence length="803" mass="87716">MKKTTLLIVLILLFRLGFGQIVAWDMDGNNGDEVTFQDTTHDLGLIISTLSRGSGLTPRQLTNAFSSGNFTVNGSQADALSNNDYLEFQISATNGYRVSLYTLDVNLRRTATGPEFFLWQYSLDGITFTNIGNPFNYSIDSSATSQTQINLSTISELQNVAFGTTISFRLYGWGAKDGNGTFSVGPLPGDDLSLDGIVNLIPTCSGITTTWDGTSWTPSTPTSSDEAIINGDYNSLTIDNIDCCKLTINSPYVLTVDNGSYVSVENDVFVNGTLFVETQGSFVQSSANGIFQISSSGSASITKTTRIYNDAGLHYVYWGSPVKSANIVSTFPLPDDNRRYFFNAANYLDQHTVGTNNGIPDDIDDDGNDWQTAAGVMTPGIGYAVTTVAPPPVPGPINYTDQATFSGVFNTGEVNVTVYRNDDELNDSNWNLISNPYPCAISTDAFFDQNEYDISTNPTGTLEGVIYLWTHNSMASDLNPGNYAYNFSQDDYAYINRSGGVAAISGGETPNKYIPSGQGFFIAMSNDGQTNGGSYPIFTGIASFTNNMRMADITSNSQFFKISNSKTKSIKDSNKLWINLTSDNGVFNQILISYIKGASDNLDKSSYDTKRIPTGSASVLYSRIDNSDEKFVIQGKNPTSINPEEIITLGFKTTIDVPTIYTLSIPQLTGDFLTLNPVYLKDKLLNKTHDLSASEYNFTSEVGEFNDRFEVLFQNSTLSTTENNTAVNSLDIVPLNDNDMQFTTAPNLTIKSIELFDLLGRSLYRLNGSNHSEIYSLPRLKGVFFAKVHLSNGTVITKKAVKK</sequence>
<comment type="caution">
    <text evidence="2">The sequence shown here is derived from an EMBL/GenBank/DDBJ whole genome shotgun (WGS) entry which is preliminary data.</text>
</comment>
<evidence type="ECO:0000256" key="1">
    <source>
        <dbReference type="ARBA" id="ARBA00022729"/>
    </source>
</evidence>
<protein>
    <submittedName>
        <fullName evidence="2">T9SS type A sorting domain-containing protein</fullName>
    </submittedName>
</protein>
<dbReference type="EMBL" id="VDCS01000001">
    <property type="protein sequence ID" value="TNJ46988.1"/>
    <property type="molecule type" value="Genomic_DNA"/>
</dbReference>
<dbReference type="OrthoDB" id="1652165at2"/>
<reference evidence="2 3" key="1">
    <citation type="submission" date="2019-05" db="EMBL/GenBank/DDBJ databases">
        <title>Tamlana fucoidanivorans sp. nov., isolated from the surface of algae collected from Fujian province in China.</title>
        <authorList>
            <person name="Li J."/>
        </authorList>
    </citation>
    <scope>NUCLEOTIDE SEQUENCE [LARGE SCALE GENOMIC DNA]</scope>
    <source>
        <strain evidence="2 3">CW2-9</strain>
    </source>
</reference>
<dbReference type="InterPro" id="IPR026444">
    <property type="entry name" value="Secre_tail"/>
</dbReference>
<proteinExistence type="predicted"/>
<keyword evidence="1" id="KW-0732">Signal</keyword>
<gene>
    <name evidence="2" type="ORF">FGF67_00225</name>
</gene>
<organism evidence="2 3">
    <name type="scientific">Allotamlana fucoidanivorans</name>
    <dbReference type="NCBI Taxonomy" id="2583814"/>
    <lineage>
        <taxon>Bacteria</taxon>
        <taxon>Pseudomonadati</taxon>
        <taxon>Bacteroidota</taxon>
        <taxon>Flavobacteriia</taxon>
        <taxon>Flavobacteriales</taxon>
        <taxon>Flavobacteriaceae</taxon>
        <taxon>Allotamlana</taxon>
    </lineage>
</organism>
<dbReference type="RefSeq" id="WP_139694451.1">
    <property type="nucleotide sequence ID" value="NZ_VDCS01000001.1"/>
</dbReference>
<dbReference type="AlphaFoldDB" id="A0A5C4SS57"/>
<dbReference type="Proteomes" id="UP000308713">
    <property type="component" value="Unassembled WGS sequence"/>
</dbReference>
<accession>A0A5C4SS57</accession>
<evidence type="ECO:0000313" key="3">
    <source>
        <dbReference type="Proteomes" id="UP000308713"/>
    </source>
</evidence>